<organism evidence="2 3">
    <name type="scientific">Dryococelus australis</name>
    <dbReference type="NCBI Taxonomy" id="614101"/>
    <lineage>
        <taxon>Eukaryota</taxon>
        <taxon>Metazoa</taxon>
        <taxon>Ecdysozoa</taxon>
        <taxon>Arthropoda</taxon>
        <taxon>Hexapoda</taxon>
        <taxon>Insecta</taxon>
        <taxon>Pterygota</taxon>
        <taxon>Neoptera</taxon>
        <taxon>Polyneoptera</taxon>
        <taxon>Phasmatodea</taxon>
        <taxon>Verophasmatodea</taxon>
        <taxon>Anareolatae</taxon>
        <taxon>Phasmatidae</taxon>
        <taxon>Eurycanthinae</taxon>
        <taxon>Dryococelus</taxon>
    </lineage>
</organism>
<evidence type="ECO:0000313" key="2">
    <source>
        <dbReference type="EMBL" id="KAJ8882981.1"/>
    </source>
</evidence>
<dbReference type="Proteomes" id="UP001159363">
    <property type="component" value="Chromosome 4"/>
</dbReference>
<feature type="region of interest" description="Disordered" evidence="1">
    <location>
        <begin position="175"/>
        <end position="224"/>
    </location>
</feature>
<keyword evidence="3" id="KW-1185">Reference proteome</keyword>
<evidence type="ECO:0000256" key="1">
    <source>
        <dbReference type="SAM" id="MobiDB-lite"/>
    </source>
</evidence>
<evidence type="ECO:0000313" key="3">
    <source>
        <dbReference type="Proteomes" id="UP001159363"/>
    </source>
</evidence>
<dbReference type="EMBL" id="JARBHB010000005">
    <property type="protein sequence ID" value="KAJ8882981.1"/>
    <property type="molecule type" value="Genomic_DNA"/>
</dbReference>
<accession>A0ABQ9HFN8</accession>
<feature type="region of interest" description="Disordered" evidence="1">
    <location>
        <begin position="865"/>
        <end position="885"/>
    </location>
</feature>
<reference evidence="2 3" key="1">
    <citation type="submission" date="2023-02" db="EMBL/GenBank/DDBJ databases">
        <title>LHISI_Scaffold_Assembly.</title>
        <authorList>
            <person name="Stuart O.P."/>
            <person name="Cleave R."/>
            <person name="Magrath M.J.L."/>
            <person name="Mikheyev A.S."/>
        </authorList>
    </citation>
    <scope>NUCLEOTIDE SEQUENCE [LARGE SCALE GENOMIC DNA]</scope>
    <source>
        <strain evidence="2">Daus_M_001</strain>
        <tissue evidence="2">Leg muscle</tissue>
    </source>
</reference>
<protein>
    <submittedName>
        <fullName evidence="2">Uncharacterized protein</fullName>
    </submittedName>
</protein>
<gene>
    <name evidence="2" type="ORF">PR048_014820</name>
</gene>
<proteinExistence type="predicted"/>
<sequence>MSCVFVCAARKWTWLEFQILHPLFRSIILAQTSAAHHDQPNPLPWEPPEVTTVHSQQFRSPPSRLLSSARIGKTEYPRENLPTSGIIRHDFHVRKSGSDPVGNRTPVRLGGGRWLHVELYERPLVNSPCLAPEVPPSPRCGLRNYSSDVNAETMVIPPPARGFISDVGTAAFPPSNFVQDKYPPSHQPLPSTEHESVKGGGGRSSLDRLLSQAPGDTGHSPPPLISLSLSLAGTTAPPTLTARAAASDELLRSQPHQFRTLEAAAPTLHSLTCCGCVGLTIIAPYNADIEQHGVPDVMNPSRDQLCRPPCTTASGLNARWDKPSNVIRSCVITSGARGCEGTEKGGGRVEWWKASLMWLFSPSGNCGRSRVVGNLRTEWDVFFENEKRGQRSERCCAGKPRRKCDIWCLRWAAFLATGVLAAVDGVFMLVNVAISHDRRTNKVLRPVAMLILHKAKEYTTCIQVDRKQGFQKYSFYREQPIAECKERLSGRLPLRSGQVRSEVKTGQLKHTMLIRNEGDKDDISTRIKCPIVAKLKTPNWCAGLWSYQARWHDRKTRRREGGQGSFCRTCVQSVPIAVVTEVVHGSLPAIRQTGNTIGCMRDSSMCAISRRNAVTLPKIPEVQFLRARFVAGPDAKPLKNGHERGVPIREETQPSATRIKGRQHCSLLVCALPLSDVARIGIISPRALAHVGHVSLGVSDPLPVFPARSAPSEFPAPEIYFPATPTESFRRLDGNLSPGQFLRRVHIDNTCQDSHYLESVRRVAMFFRSEVTSDTWERSIFVCGPLGERSFGDPSLLTFHRLAAGRKSCTISVFICLREQCVPGRTSPLVVKAIARGEVSQRGSCCRRGRSRVYCKGGHEYRRPHNAGRGSEVEGGGGGAVRGNEYRYDAGASKLESRRPG</sequence>
<name>A0ABQ9HFN8_9NEOP</name>
<comment type="caution">
    <text evidence="2">The sequence shown here is derived from an EMBL/GenBank/DDBJ whole genome shotgun (WGS) entry which is preliminary data.</text>
</comment>